<dbReference type="AlphaFoldDB" id="A0AAW2DL93"/>
<gene>
    <name evidence="2" type="ORF">SO802_005193</name>
</gene>
<reference evidence="2 3" key="1">
    <citation type="submission" date="2024-01" db="EMBL/GenBank/DDBJ databases">
        <title>A telomere-to-telomere, gap-free genome of sweet tea (Lithocarpus litseifolius).</title>
        <authorList>
            <person name="Zhou J."/>
        </authorList>
    </citation>
    <scope>NUCLEOTIDE SEQUENCE [LARGE SCALE GENOMIC DNA]</scope>
    <source>
        <strain evidence="2">Zhou-2022a</strain>
        <tissue evidence="2">Leaf</tissue>
    </source>
</reference>
<organism evidence="2 3">
    <name type="scientific">Lithocarpus litseifolius</name>
    <dbReference type="NCBI Taxonomy" id="425828"/>
    <lineage>
        <taxon>Eukaryota</taxon>
        <taxon>Viridiplantae</taxon>
        <taxon>Streptophyta</taxon>
        <taxon>Embryophyta</taxon>
        <taxon>Tracheophyta</taxon>
        <taxon>Spermatophyta</taxon>
        <taxon>Magnoliopsida</taxon>
        <taxon>eudicotyledons</taxon>
        <taxon>Gunneridae</taxon>
        <taxon>Pentapetalae</taxon>
        <taxon>rosids</taxon>
        <taxon>fabids</taxon>
        <taxon>Fagales</taxon>
        <taxon>Fagaceae</taxon>
        <taxon>Lithocarpus</taxon>
    </lineage>
</organism>
<comment type="caution">
    <text evidence="2">The sequence shown here is derived from an EMBL/GenBank/DDBJ whole genome shotgun (WGS) entry which is preliminary data.</text>
</comment>
<feature type="signal peptide" evidence="1">
    <location>
        <begin position="1"/>
        <end position="22"/>
    </location>
</feature>
<dbReference type="Proteomes" id="UP001459277">
    <property type="component" value="Unassembled WGS sequence"/>
</dbReference>
<feature type="chain" id="PRO_5043856223" evidence="1">
    <location>
        <begin position="23"/>
        <end position="192"/>
    </location>
</feature>
<accession>A0AAW2DL93</accession>
<evidence type="ECO:0000313" key="2">
    <source>
        <dbReference type="EMBL" id="KAL0010085.1"/>
    </source>
</evidence>
<dbReference type="EMBL" id="JAZDWU010000002">
    <property type="protein sequence ID" value="KAL0010085.1"/>
    <property type="molecule type" value="Genomic_DNA"/>
</dbReference>
<keyword evidence="1" id="KW-0732">Signal</keyword>
<keyword evidence="3" id="KW-1185">Reference proteome</keyword>
<protein>
    <submittedName>
        <fullName evidence="2">Uncharacterized protein</fullName>
    </submittedName>
</protein>
<evidence type="ECO:0000256" key="1">
    <source>
        <dbReference type="SAM" id="SignalP"/>
    </source>
</evidence>
<name>A0AAW2DL93_9ROSI</name>
<sequence>MCLRSSTLLLVIVIDGLRVTDNYPCATCQLPPLFLYRPLFGQAREYGKSSLGGQETPFISYFFARLRVFLEFSGGHRPQVGLFLPRDCGAFRPVLTSLFPLIRRSLIIHHLEMTAIEYMDTDVRSSELETGLSSSGESFDKDFEIVMLKPLSSSKPISSSKPSSSLSSILFHTLSESCFLEQRHLKSIRKRF</sequence>
<proteinExistence type="predicted"/>
<evidence type="ECO:0000313" key="3">
    <source>
        <dbReference type="Proteomes" id="UP001459277"/>
    </source>
</evidence>